<reference evidence="1" key="1">
    <citation type="submission" date="2019-06" db="EMBL/GenBank/DDBJ databases">
        <authorList>
            <consortium name="Wellcome Sanger Institute Data Sharing"/>
        </authorList>
    </citation>
    <scope>NUCLEOTIDE SEQUENCE [LARGE SCALE GENOMIC DNA]</scope>
</reference>
<proteinExistence type="predicted"/>
<dbReference type="Proteomes" id="UP000472271">
    <property type="component" value="Chromosome 22"/>
</dbReference>
<reference evidence="1" key="2">
    <citation type="submission" date="2025-08" db="UniProtKB">
        <authorList>
            <consortium name="Ensembl"/>
        </authorList>
    </citation>
    <scope>IDENTIFICATION</scope>
</reference>
<evidence type="ECO:0000313" key="1">
    <source>
        <dbReference type="Ensembl" id="ENSSORP00005055418.1"/>
    </source>
</evidence>
<keyword evidence="2" id="KW-1185">Reference proteome</keyword>
<evidence type="ECO:0000313" key="2">
    <source>
        <dbReference type="Proteomes" id="UP000472271"/>
    </source>
</evidence>
<accession>A0A673CTZ0</accession>
<organism evidence="1 2">
    <name type="scientific">Sphaeramia orbicularis</name>
    <name type="common">orbiculate cardinalfish</name>
    <dbReference type="NCBI Taxonomy" id="375764"/>
    <lineage>
        <taxon>Eukaryota</taxon>
        <taxon>Metazoa</taxon>
        <taxon>Chordata</taxon>
        <taxon>Craniata</taxon>
        <taxon>Vertebrata</taxon>
        <taxon>Euteleostomi</taxon>
        <taxon>Actinopterygii</taxon>
        <taxon>Neopterygii</taxon>
        <taxon>Teleostei</taxon>
        <taxon>Neoteleostei</taxon>
        <taxon>Acanthomorphata</taxon>
        <taxon>Gobiaria</taxon>
        <taxon>Kurtiformes</taxon>
        <taxon>Apogonoidei</taxon>
        <taxon>Apogonidae</taxon>
        <taxon>Apogoninae</taxon>
        <taxon>Sphaeramia</taxon>
    </lineage>
</organism>
<sequence>MPAEIMSSHLKDLGYKKISQKCNIPRDTIGSIIKKFKTEGTAANLPVCGRKPKTPAMALSNLVKTTTVLLLKTPTG</sequence>
<dbReference type="AlphaFoldDB" id="A0A673CTZ0"/>
<evidence type="ECO:0008006" key="3">
    <source>
        <dbReference type="Google" id="ProtNLM"/>
    </source>
</evidence>
<dbReference type="Gene3D" id="1.10.10.10">
    <property type="entry name" value="Winged helix-like DNA-binding domain superfamily/Winged helix DNA-binding domain"/>
    <property type="match status" value="1"/>
</dbReference>
<dbReference type="Ensembl" id="ENSSORT00005056700.1">
    <property type="protein sequence ID" value="ENSSORP00005055418.1"/>
    <property type="gene ID" value="ENSSORG00005024732.1"/>
</dbReference>
<dbReference type="InParanoid" id="A0A673CTZ0"/>
<reference evidence="1" key="3">
    <citation type="submission" date="2025-09" db="UniProtKB">
        <authorList>
            <consortium name="Ensembl"/>
        </authorList>
    </citation>
    <scope>IDENTIFICATION</scope>
</reference>
<name>A0A673CTZ0_9TELE</name>
<protein>
    <recommendedName>
        <fullName evidence="3">Paired domain-containing protein</fullName>
    </recommendedName>
</protein>
<dbReference type="InterPro" id="IPR036388">
    <property type="entry name" value="WH-like_DNA-bd_sf"/>
</dbReference>